<dbReference type="EMBL" id="JARKIF010000022">
    <property type="protein sequence ID" value="KAJ7616625.1"/>
    <property type="molecule type" value="Genomic_DNA"/>
</dbReference>
<keyword evidence="1" id="KW-0560">Oxidoreductase</keyword>
<evidence type="ECO:0000256" key="1">
    <source>
        <dbReference type="ARBA" id="ARBA00023002"/>
    </source>
</evidence>
<dbReference type="InterPro" id="IPR025337">
    <property type="entry name" value="Questin_oxidase-like"/>
</dbReference>
<accession>A0AAD7BCI9</accession>
<evidence type="ECO:0000256" key="2">
    <source>
        <dbReference type="SAM" id="MobiDB-lite"/>
    </source>
</evidence>
<proteinExistence type="predicted"/>
<reference evidence="3" key="1">
    <citation type="submission" date="2023-03" db="EMBL/GenBank/DDBJ databases">
        <title>Massive genome expansion in bonnet fungi (Mycena s.s.) driven by repeated elements and novel gene families across ecological guilds.</title>
        <authorList>
            <consortium name="Lawrence Berkeley National Laboratory"/>
            <person name="Harder C.B."/>
            <person name="Miyauchi S."/>
            <person name="Viragh M."/>
            <person name="Kuo A."/>
            <person name="Thoen E."/>
            <person name="Andreopoulos B."/>
            <person name="Lu D."/>
            <person name="Skrede I."/>
            <person name="Drula E."/>
            <person name="Henrissat B."/>
            <person name="Morin E."/>
            <person name="Kohler A."/>
            <person name="Barry K."/>
            <person name="LaButti K."/>
            <person name="Morin E."/>
            <person name="Salamov A."/>
            <person name="Lipzen A."/>
            <person name="Mereny Z."/>
            <person name="Hegedus B."/>
            <person name="Baldrian P."/>
            <person name="Stursova M."/>
            <person name="Weitz H."/>
            <person name="Taylor A."/>
            <person name="Grigoriev I.V."/>
            <person name="Nagy L.G."/>
            <person name="Martin F."/>
            <person name="Kauserud H."/>
        </authorList>
    </citation>
    <scope>NUCLEOTIDE SEQUENCE</scope>
    <source>
        <strain evidence="3">9284</strain>
    </source>
</reference>
<gene>
    <name evidence="3" type="ORF">FB45DRAFT_1105923</name>
</gene>
<dbReference type="GO" id="GO:0016491">
    <property type="term" value="F:oxidoreductase activity"/>
    <property type="evidence" value="ECO:0007669"/>
    <property type="project" value="UniProtKB-KW"/>
</dbReference>
<keyword evidence="4" id="KW-1185">Reference proteome</keyword>
<feature type="region of interest" description="Disordered" evidence="2">
    <location>
        <begin position="73"/>
        <end position="96"/>
    </location>
</feature>
<dbReference type="PANTHER" id="PTHR35870:SF1">
    <property type="entry name" value="PROTEIN, PUTATIVE (AFU_ORTHOLOGUE AFUA_5G03330)-RELATED"/>
    <property type="match status" value="1"/>
</dbReference>
<evidence type="ECO:0000313" key="3">
    <source>
        <dbReference type="EMBL" id="KAJ7616625.1"/>
    </source>
</evidence>
<dbReference type="Proteomes" id="UP001221142">
    <property type="component" value="Unassembled WGS sequence"/>
</dbReference>
<dbReference type="Pfam" id="PF14027">
    <property type="entry name" value="Questin_oxidase"/>
    <property type="match status" value="1"/>
</dbReference>
<organism evidence="3 4">
    <name type="scientific">Roridomyces roridus</name>
    <dbReference type="NCBI Taxonomy" id="1738132"/>
    <lineage>
        <taxon>Eukaryota</taxon>
        <taxon>Fungi</taxon>
        <taxon>Dikarya</taxon>
        <taxon>Basidiomycota</taxon>
        <taxon>Agaricomycotina</taxon>
        <taxon>Agaricomycetes</taxon>
        <taxon>Agaricomycetidae</taxon>
        <taxon>Agaricales</taxon>
        <taxon>Marasmiineae</taxon>
        <taxon>Mycenaceae</taxon>
        <taxon>Roridomyces</taxon>
    </lineage>
</organism>
<protein>
    <submittedName>
        <fullName evidence="3">Uncharacterized protein</fullName>
    </submittedName>
</protein>
<comment type="caution">
    <text evidence="3">The sequence shown here is derived from an EMBL/GenBank/DDBJ whole genome shotgun (WGS) entry which is preliminary data.</text>
</comment>
<dbReference type="PANTHER" id="PTHR35870">
    <property type="entry name" value="PROTEIN, PUTATIVE (AFU_ORTHOLOGUE AFUA_5G03330)-RELATED"/>
    <property type="match status" value="1"/>
</dbReference>
<name>A0AAD7BCI9_9AGAR</name>
<dbReference type="AlphaFoldDB" id="A0AAD7BCI9"/>
<evidence type="ECO:0000313" key="4">
    <source>
        <dbReference type="Proteomes" id="UP001221142"/>
    </source>
</evidence>
<sequence>MPPLRPGLINLPTTPEAAQLAQKLLYEDYLSHHCFFNDLGFHNHLPHHLVVAYDMGASPGLFQSIYEELAPTLRPLGPEGEDITQENWTSRLGERK</sequence>